<reference evidence="4 5" key="1">
    <citation type="submission" date="2024-06" db="EMBL/GenBank/DDBJ databases">
        <title>A chromosome-level genome assembly of beet webworm, Loxostege sticticalis.</title>
        <authorList>
            <person name="Zhang Y."/>
        </authorList>
    </citation>
    <scope>NUCLEOTIDE SEQUENCE [LARGE SCALE GENOMIC DNA]</scope>
    <source>
        <strain evidence="4">AQ026</strain>
        <tissue evidence="4">Whole body</tissue>
    </source>
</reference>
<evidence type="ECO:0000259" key="3">
    <source>
        <dbReference type="PROSITE" id="PS50994"/>
    </source>
</evidence>
<dbReference type="InterPro" id="IPR054722">
    <property type="entry name" value="PolX-like_BBD"/>
</dbReference>
<dbReference type="InterPro" id="IPR036875">
    <property type="entry name" value="Znf_CCHC_sf"/>
</dbReference>
<gene>
    <name evidence="4" type="ORF">ABMA27_011935</name>
</gene>
<evidence type="ECO:0000313" key="4">
    <source>
        <dbReference type="EMBL" id="KAL0895921.1"/>
    </source>
</evidence>
<comment type="caution">
    <text evidence="4">The sequence shown here is derived from an EMBL/GenBank/DDBJ whole genome shotgun (WGS) entry which is preliminary data.</text>
</comment>
<proteinExistence type="predicted"/>
<protein>
    <recommendedName>
        <fullName evidence="3">Integrase catalytic domain-containing protein</fullName>
    </recommendedName>
</protein>
<accession>A0ABR3II30</accession>
<dbReference type="InterPro" id="IPR043502">
    <property type="entry name" value="DNA/RNA_pol_sf"/>
</dbReference>
<dbReference type="PROSITE" id="PS50994">
    <property type="entry name" value="INTEGRASE"/>
    <property type="match status" value="1"/>
</dbReference>
<dbReference type="InterPro" id="IPR012337">
    <property type="entry name" value="RNaseH-like_sf"/>
</dbReference>
<dbReference type="InterPro" id="IPR036397">
    <property type="entry name" value="RNaseH_sf"/>
</dbReference>
<dbReference type="Pfam" id="PF07727">
    <property type="entry name" value="RVT_2"/>
    <property type="match status" value="1"/>
</dbReference>
<keyword evidence="1" id="KW-0645">Protease</keyword>
<dbReference type="InterPro" id="IPR013103">
    <property type="entry name" value="RVT_2"/>
</dbReference>
<dbReference type="PANTHER" id="PTHR11439">
    <property type="entry name" value="GAG-POL-RELATED RETROTRANSPOSON"/>
    <property type="match status" value="1"/>
</dbReference>
<dbReference type="Gene3D" id="3.30.420.10">
    <property type="entry name" value="Ribonuclease H-like superfamily/Ribonuclease H"/>
    <property type="match status" value="1"/>
</dbReference>
<evidence type="ECO:0000313" key="5">
    <source>
        <dbReference type="Proteomes" id="UP001549920"/>
    </source>
</evidence>
<dbReference type="Pfam" id="PF14223">
    <property type="entry name" value="Retrotran_gag_2"/>
    <property type="match status" value="1"/>
</dbReference>
<dbReference type="CDD" id="cd09272">
    <property type="entry name" value="RNase_HI_RT_Ty1"/>
    <property type="match status" value="1"/>
</dbReference>
<organism evidence="4 5">
    <name type="scientific">Loxostege sticticalis</name>
    <name type="common">Beet webworm moth</name>
    <dbReference type="NCBI Taxonomy" id="481309"/>
    <lineage>
        <taxon>Eukaryota</taxon>
        <taxon>Metazoa</taxon>
        <taxon>Ecdysozoa</taxon>
        <taxon>Arthropoda</taxon>
        <taxon>Hexapoda</taxon>
        <taxon>Insecta</taxon>
        <taxon>Pterygota</taxon>
        <taxon>Neoptera</taxon>
        <taxon>Endopterygota</taxon>
        <taxon>Lepidoptera</taxon>
        <taxon>Glossata</taxon>
        <taxon>Ditrysia</taxon>
        <taxon>Pyraloidea</taxon>
        <taxon>Crambidae</taxon>
        <taxon>Pyraustinae</taxon>
        <taxon>Loxostege</taxon>
    </lineage>
</organism>
<keyword evidence="5" id="KW-1185">Reference proteome</keyword>
<dbReference type="SUPFAM" id="SSF57756">
    <property type="entry name" value="Retrovirus zinc finger-like domains"/>
    <property type="match status" value="1"/>
</dbReference>
<evidence type="ECO:0000256" key="1">
    <source>
        <dbReference type="ARBA" id="ARBA00022750"/>
    </source>
</evidence>
<dbReference type="Pfam" id="PF25597">
    <property type="entry name" value="SH3_retrovirus"/>
    <property type="match status" value="1"/>
</dbReference>
<keyword evidence="1" id="KW-0064">Aspartyl protease</keyword>
<feature type="domain" description="Integrase catalytic" evidence="3">
    <location>
        <begin position="337"/>
        <end position="504"/>
    </location>
</feature>
<evidence type="ECO:0000256" key="2">
    <source>
        <dbReference type="SAM" id="MobiDB-lite"/>
    </source>
</evidence>
<feature type="region of interest" description="Disordered" evidence="2">
    <location>
        <begin position="598"/>
        <end position="652"/>
    </location>
</feature>
<dbReference type="InterPro" id="IPR057670">
    <property type="entry name" value="SH3_retrovirus"/>
</dbReference>
<name>A0ABR3II30_LOXSC</name>
<dbReference type="EMBL" id="JBEUOH010000003">
    <property type="protein sequence ID" value="KAL0895921.1"/>
    <property type="molecule type" value="Genomic_DNA"/>
</dbReference>
<feature type="compositionally biased region" description="Basic and acidic residues" evidence="2">
    <location>
        <begin position="608"/>
        <end position="643"/>
    </location>
</feature>
<dbReference type="SUPFAM" id="SSF56672">
    <property type="entry name" value="DNA/RNA polymerases"/>
    <property type="match status" value="1"/>
</dbReference>
<dbReference type="Pfam" id="PF22936">
    <property type="entry name" value="Pol_BBD"/>
    <property type="match status" value="1"/>
</dbReference>
<dbReference type="SUPFAM" id="SSF53098">
    <property type="entry name" value="Ribonuclease H-like"/>
    <property type="match status" value="1"/>
</dbReference>
<sequence>MEKFSTKISIGNLEGKANWTTWKYKISIMLRGTTDAMEIVEGRLRRPVAPQDGAGDAAVATYDRDLARYKQADCSALLILTTNMTEETLEKVMRFESAYEVWRELHQLFDGQSEDGAYTVCMDFFSFKRNMADDVSTHLSKLKNIWSKLNIEIKKSDASSQLPDLFLICKILESLDDRFFAFKSSWLLLNKTERTIDNLTTQLWISSQETLLIKEVQKSKKKDKFKCNYCSEIGHRVKNCKKWIKDGRPPKPSSSAQTNSSKQVQSITLMAVNAYSKAADQDRENWFVDNGATTHIATRRDMFQKFEPFDKDQSVKTADGTMIPALGKGIVCVESNVGNKKETIQLKDFAATDVWLVPTLTKNLFSTLAAQDNMQNSLFTSTAERCQLDIDGVTRIVGKRDLRGGLYKLHDNGGEFDNEEVRKILNAHGIQQRLTMPYTPEQNGCSERENRTLVEAARSMLHARGELPQKLWAELINTAAYVLNRTGPTRVMGKFPYELWFNKKPRLTHLRVIGSECYAHIPKQCRKKLCKKAMKGVLIGYENDDGYRIWNGAKTIRSRDITFRSEVEFKIGISDQIQTPTETEGDSTINSDAEIDTRLEQQRSQPQSDRDLEGELVEDHDQGQQLEGDHDQGEPLVGDHDQSESMVDDQGDFYDAEGEPVVIEEPRYNLRDRSSLHRPQRYDDFICSVSADEFPNSYREAMEREDCEEWLKAMKNEIESLKKNNVWTLCDLPPGRKALPYKWIFRIKRNPDGSIEKYKARLVVKGFRQKKGVDYDQTFSPVARMASVRALLSVCAKENMHLIQFDVVTAFLNGNLKEEIFMQQPEGLNDGTARVWKLNRSLYGLKQAPRCWNTCFEQILLDLKFKQCEADCCLFAKHIGQEKILIALYVDDGLVAASNEKLALRFLDELGSKLKITVKPANFYLGLEIKQEKNSIFISQGAYLKRILERFNMLECNPVSTPIEKSVSVEDSDSGKVGSFPYREAVGALMYLMTGTRPDIAYAVGVVSRKLANPSKEDWLKVKRIFRYLKGTMKLGIKYQSGKEGVIEGFSDADHAGDPSTGRSTSGVACLYAGGIVSWLSQRQPSVAISTTEAEIVAASEAQRN</sequence>
<keyword evidence="1" id="KW-0378">Hydrolase</keyword>
<dbReference type="Proteomes" id="UP001549920">
    <property type="component" value="Unassembled WGS sequence"/>
</dbReference>
<dbReference type="InterPro" id="IPR001584">
    <property type="entry name" value="Integrase_cat-core"/>
</dbReference>